<dbReference type="RefSeq" id="WP_269422107.1">
    <property type="nucleotide sequence ID" value="NZ_JAPWGY010000001.1"/>
</dbReference>
<gene>
    <name evidence="1" type="ORF">O4H49_03920</name>
</gene>
<dbReference type="EMBL" id="JAPWGY010000001">
    <property type="protein sequence ID" value="MCZ4279911.1"/>
    <property type="molecule type" value="Genomic_DNA"/>
</dbReference>
<proteinExistence type="predicted"/>
<name>A0ABT4LFM5_9PROT</name>
<reference evidence="1" key="1">
    <citation type="submission" date="2022-12" db="EMBL/GenBank/DDBJ databases">
        <title>Bacterial isolates from different developmental stages of Nematostella vectensis.</title>
        <authorList>
            <person name="Fraune S."/>
        </authorList>
    </citation>
    <scope>NUCLEOTIDE SEQUENCE</scope>
    <source>
        <strain evidence="1">G21630-S1</strain>
    </source>
</reference>
<protein>
    <submittedName>
        <fullName evidence="1">Uncharacterized protein</fullName>
    </submittedName>
</protein>
<keyword evidence="2" id="KW-1185">Reference proteome</keyword>
<evidence type="ECO:0000313" key="1">
    <source>
        <dbReference type="EMBL" id="MCZ4279911.1"/>
    </source>
</evidence>
<accession>A0ABT4LFM5</accession>
<comment type="caution">
    <text evidence="1">The sequence shown here is derived from an EMBL/GenBank/DDBJ whole genome shotgun (WGS) entry which is preliminary data.</text>
</comment>
<evidence type="ECO:0000313" key="2">
    <source>
        <dbReference type="Proteomes" id="UP001069802"/>
    </source>
</evidence>
<sequence>MAQALGFLFILSLGVTGLVNYTAFSLGQDGFDQVFEQPQYAVASDQLLVSAIE</sequence>
<dbReference type="Proteomes" id="UP001069802">
    <property type="component" value="Unassembled WGS sequence"/>
</dbReference>
<organism evidence="1 2">
    <name type="scientific">Kiloniella laminariae</name>
    <dbReference type="NCBI Taxonomy" id="454162"/>
    <lineage>
        <taxon>Bacteria</taxon>
        <taxon>Pseudomonadati</taxon>
        <taxon>Pseudomonadota</taxon>
        <taxon>Alphaproteobacteria</taxon>
        <taxon>Rhodospirillales</taxon>
        <taxon>Kiloniellaceae</taxon>
        <taxon>Kiloniella</taxon>
    </lineage>
</organism>